<feature type="chain" id="PRO_5042103750" evidence="4">
    <location>
        <begin position="19"/>
        <end position="163"/>
    </location>
</feature>
<organism evidence="5 6">
    <name type="scientific">Mesorhabditis belari</name>
    <dbReference type="NCBI Taxonomy" id="2138241"/>
    <lineage>
        <taxon>Eukaryota</taxon>
        <taxon>Metazoa</taxon>
        <taxon>Ecdysozoa</taxon>
        <taxon>Nematoda</taxon>
        <taxon>Chromadorea</taxon>
        <taxon>Rhabditida</taxon>
        <taxon>Rhabditina</taxon>
        <taxon>Rhabditomorpha</taxon>
        <taxon>Rhabditoidea</taxon>
        <taxon>Rhabditidae</taxon>
        <taxon>Mesorhabditinae</taxon>
        <taxon>Mesorhabditis</taxon>
    </lineage>
</organism>
<accession>A0AAF3J917</accession>
<evidence type="ECO:0000256" key="2">
    <source>
        <dbReference type="ARBA" id="ARBA00022448"/>
    </source>
</evidence>
<dbReference type="Proteomes" id="UP000887575">
    <property type="component" value="Unassembled WGS sequence"/>
</dbReference>
<dbReference type="InterPro" id="IPR040094">
    <property type="entry name" value="Lbp1-4"/>
</dbReference>
<dbReference type="CDD" id="cd00742">
    <property type="entry name" value="FABP"/>
    <property type="match status" value="1"/>
</dbReference>
<dbReference type="PRINTS" id="PR00178">
    <property type="entry name" value="FATTYACIDBP"/>
</dbReference>
<feature type="signal peptide" evidence="4">
    <location>
        <begin position="1"/>
        <end position="18"/>
    </location>
</feature>
<dbReference type="AlphaFoldDB" id="A0AAF3J917"/>
<dbReference type="InterPro" id="IPR000463">
    <property type="entry name" value="Fatty_acid-bd"/>
</dbReference>
<evidence type="ECO:0000256" key="4">
    <source>
        <dbReference type="SAM" id="SignalP"/>
    </source>
</evidence>
<evidence type="ECO:0000256" key="3">
    <source>
        <dbReference type="ARBA" id="ARBA00023121"/>
    </source>
</evidence>
<name>A0AAF3J917_9BILA</name>
<dbReference type="PANTHER" id="PTHR22725">
    <property type="entry name" value="FATTY ACID-BINDING PROTEIN HOMOLOG 1-RELATED-RELATED"/>
    <property type="match status" value="1"/>
</dbReference>
<sequence length="163" mass="18725">MRSLAVLSVVALVGLSAATKNLPEKFYGKFLCEDAKNENFDEYLTAKGYSWFTRKLIVFAKFEKVFARSTKPGHFSFENLTSKKDVSYKDVEIGKQFVGEGLDSTKHEITFTLEGDHVFEKHHPLEAGEAKDETYEYYMEGDYLVNKMEAGSIIAKRYYKRTE</sequence>
<proteinExistence type="inferred from homology"/>
<evidence type="ECO:0000256" key="1">
    <source>
        <dbReference type="ARBA" id="ARBA00008390"/>
    </source>
</evidence>
<dbReference type="WBParaSite" id="MBELARI_LOCUS4008">
    <property type="protein sequence ID" value="MBELARI_LOCUS4008"/>
    <property type="gene ID" value="MBELARI_LOCUS4008"/>
</dbReference>
<protein>
    <submittedName>
        <fullName evidence="6">Cytosolic fatty-acid binding proteins domain-containing protein</fullName>
    </submittedName>
</protein>
<dbReference type="Gene3D" id="2.40.128.20">
    <property type="match status" value="1"/>
</dbReference>
<comment type="similarity">
    <text evidence="1">Belongs to the calycin superfamily. Fatty-acid binding protein (FABP) family.</text>
</comment>
<evidence type="ECO:0000313" key="6">
    <source>
        <dbReference type="WBParaSite" id="MBELARI_LOCUS4008"/>
    </source>
</evidence>
<keyword evidence="4" id="KW-0732">Signal</keyword>
<keyword evidence="3" id="KW-0446">Lipid-binding</keyword>
<dbReference type="SUPFAM" id="SSF50814">
    <property type="entry name" value="Lipocalins"/>
    <property type="match status" value="1"/>
</dbReference>
<dbReference type="GO" id="GO:0008289">
    <property type="term" value="F:lipid binding"/>
    <property type="evidence" value="ECO:0007669"/>
    <property type="project" value="UniProtKB-KW"/>
</dbReference>
<evidence type="ECO:0000313" key="5">
    <source>
        <dbReference type="Proteomes" id="UP000887575"/>
    </source>
</evidence>
<keyword evidence="2" id="KW-0813">Transport</keyword>
<dbReference type="PANTHER" id="PTHR22725:SF2">
    <property type="entry name" value="FATTY ACID-BINDING PROTEIN HOMOLOG 1-RELATED"/>
    <property type="match status" value="1"/>
</dbReference>
<reference evidence="6" key="1">
    <citation type="submission" date="2024-02" db="UniProtKB">
        <authorList>
            <consortium name="WormBaseParasite"/>
        </authorList>
    </citation>
    <scope>IDENTIFICATION</scope>
</reference>
<keyword evidence="5" id="KW-1185">Reference proteome</keyword>
<dbReference type="InterPro" id="IPR012674">
    <property type="entry name" value="Calycin"/>
</dbReference>